<dbReference type="InterPro" id="IPR041164">
    <property type="entry name" value="LDcluster4"/>
</dbReference>
<evidence type="ECO:0000313" key="2">
    <source>
        <dbReference type="Proteomes" id="UP000230903"/>
    </source>
</evidence>
<reference evidence="2" key="1">
    <citation type="submission" date="2017-09" db="EMBL/GenBank/DDBJ databases">
        <title>Depth-based differentiation of microbial function through sediment-hosted aquifers and enrichment of novel symbionts in the deep terrestrial subsurface.</title>
        <authorList>
            <person name="Probst A.J."/>
            <person name="Ladd B."/>
            <person name="Jarett J.K."/>
            <person name="Geller-Mcgrath D.E."/>
            <person name="Sieber C.M.K."/>
            <person name="Emerson J.B."/>
            <person name="Anantharaman K."/>
            <person name="Thomas B.C."/>
            <person name="Malmstrom R."/>
            <person name="Stieglmeier M."/>
            <person name="Klingl A."/>
            <person name="Woyke T."/>
            <person name="Ryan C.M."/>
            <person name="Banfield J.F."/>
        </authorList>
    </citation>
    <scope>NUCLEOTIDE SEQUENCE [LARGE SCALE GENOMIC DNA]</scope>
</reference>
<sequence>MRKTKAVKKEVAKKLMKRAVVSKNLESLNSRDHLRYKICVSGAAETGLCSKNAISLAEEVGREIARAGMVLVTGATSGIPYWAAKGAKEVGGMVIGLSPASSEIAHVKTYRLPTDYHDLIIYTGFEYAGRNLLLTRTADAVITICGRVGTLNEFTIAFEDRKPSGVLEGSGGAADMIRDILTKAKRGFGKTVFAKTPKELVKKIIPLIVEGDSGAHSSASYNRPYQLERDNV</sequence>
<dbReference type="SUPFAM" id="SSF102405">
    <property type="entry name" value="MCP/YpsA-like"/>
    <property type="match status" value="1"/>
</dbReference>
<dbReference type="InterPro" id="IPR052341">
    <property type="entry name" value="LOG_family_nucleotidases"/>
</dbReference>
<dbReference type="PANTHER" id="PTHR43393:SF3">
    <property type="entry name" value="LYSINE DECARBOXYLASE-LIKE PROTEIN"/>
    <property type="match status" value="1"/>
</dbReference>
<dbReference type="Pfam" id="PF18306">
    <property type="entry name" value="LDcluster4"/>
    <property type="match status" value="1"/>
</dbReference>
<evidence type="ECO:0008006" key="3">
    <source>
        <dbReference type="Google" id="ProtNLM"/>
    </source>
</evidence>
<organism evidence="1 2">
    <name type="scientific">Candidatus Harrisonbacteria bacterium CG10_big_fil_rev_8_21_14_0_10_45_28</name>
    <dbReference type="NCBI Taxonomy" id="1974586"/>
    <lineage>
        <taxon>Bacteria</taxon>
        <taxon>Candidatus Harrisoniibacteriota</taxon>
    </lineage>
</organism>
<dbReference type="GO" id="GO:0005829">
    <property type="term" value="C:cytosol"/>
    <property type="evidence" value="ECO:0007669"/>
    <property type="project" value="TreeGrafter"/>
</dbReference>
<name>A0A2H0UNF3_9BACT</name>
<dbReference type="PANTHER" id="PTHR43393">
    <property type="entry name" value="CYTOKININ RIBOSIDE 5'-MONOPHOSPHATE PHOSPHORIBOHYDROLASE"/>
    <property type="match status" value="1"/>
</dbReference>
<protein>
    <recommendedName>
        <fullName evidence="3">Protein containing YHS domain protein</fullName>
    </recommendedName>
</protein>
<evidence type="ECO:0000313" key="1">
    <source>
        <dbReference type="EMBL" id="PIR87923.1"/>
    </source>
</evidence>
<proteinExistence type="predicted"/>
<dbReference type="EMBL" id="PFBC01000032">
    <property type="protein sequence ID" value="PIR87923.1"/>
    <property type="molecule type" value="Genomic_DNA"/>
</dbReference>
<accession>A0A2H0UNF3</accession>
<gene>
    <name evidence="1" type="ORF">COU10_01970</name>
</gene>
<dbReference type="Gene3D" id="3.40.50.450">
    <property type="match status" value="1"/>
</dbReference>
<dbReference type="AlphaFoldDB" id="A0A2H0UNF3"/>
<dbReference type="Proteomes" id="UP000230903">
    <property type="component" value="Unassembled WGS sequence"/>
</dbReference>
<comment type="caution">
    <text evidence="1">The sequence shown here is derived from an EMBL/GenBank/DDBJ whole genome shotgun (WGS) entry which is preliminary data.</text>
</comment>